<dbReference type="KEGG" id="pabo:BCY86_03005"/>
<organism evidence="2 3">
    <name type="scientific">Pajaroellobacter abortibovis</name>
    <dbReference type="NCBI Taxonomy" id="1882918"/>
    <lineage>
        <taxon>Bacteria</taxon>
        <taxon>Pseudomonadati</taxon>
        <taxon>Myxococcota</taxon>
        <taxon>Polyangia</taxon>
        <taxon>Polyangiales</taxon>
        <taxon>Polyangiaceae</taxon>
    </lineage>
</organism>
<reference evidence="2 3" key="1">
    <citation type="submission" date="2016-08" db="EMBL/GenBank/DDBJ databases">
        <title>Identification and validation of antigenic proteins from Pajaroellobacter abortibovis using de-novo genome sequence assembly and reverse vaccinology.</title>
        <authorList>
            <person name="Welly B.T."/>
            <person name="Miller M.R."/>
            <person name="Stott J.L."/>
            <person name="Blanchard M.T."/>
            <person name="Islas-Trejo A.D."/>
            <person name="O'Rourke S.M."/>
            <person name="Young A.E."/>
            <person name="Medrano J.F."/>
            <person name="Van Eenennaam A.L."/>
        </authorList>
    </citation>
    <scope>NUCLEOTIDE SEQUENCE [LARGE SCALE GENOMIC DNA]</scope>
    <source>
        <strain evidence="2 3">BTF92-0548A/99-0131</strain>
    </source>
</reference>
<protein>
    <submittedName>
        <fullName evidence="2">Uncharacterized protein</fullName>
    </submittedName>
</protein>
<feature type="region of interest" description="Disordered" evidence="1">
    <location>
        <begin position="666"/>
        <end position="694"/>
    </location>
</feature>
<name>A0A1L6MWG8_9BACT</name>
<evidence type="ECO:0000313" key="3">
    <source>
        <dbReference type="Proteomes" id="UP000185544"/>
    </source>
</evidence>
<keyword evidence="3" id="KW-1185">Reference proteome</keyword>
<dbReference type="Proteomes" id="UP000185544">
    <property type="component" value="Chromosome"/>
</dbReference>
<dbReference type="PROSITE" id="PS51257">
    <property type="entry name" value="PROKAR_LIPOPROTEIN"/>
    <property type="match status" value="1"/>
</dbReference>
<gene>
    <name evidence="2" type="ORF">BCY86_03005</name>
</gene>
<dbReference type="STRING" id="1882918.BCY86_03005"/>
<sequence length="777" mass="85554">MNKQKKGQFLSLLGIVCTVTVSGCLQRPTVPQEPVVKTNFTKSIRATPIERVDLLLAIDNSASMGDKQSILQEAIPDLINRLVAPHCLDKSTDEFVSNSQNGNCPLGSKIEFPPVHDLHIGVVTSSLGPRMTPKKGISICDGLLISPNQPTATQYFDDQGHLVYRTTDPNQPLPPDIDPSRFLAWYPTPANPSTGGNAPPPPSRPTIKDPTQLIQRSQEIVAVGETGCGIESQMEDWYRFLIQPDPYSSIDTSTETAQWKGIDETILKQRHDFLRPDSAVVIIEISDENYSEIDVRALGGQGYKFLTNNLMPRPTSICATNPMSPDCTSCRMTTTSKNDPNCLLTKGMFTDSAKEDINNLRHVHMKQRYGVDVQFPLSRYFNGLTSSKIPNRDGEYPPGENNYVGNPTCTNPLFAQSLPASNNEELCNLPLGNRPPENIFYVHIGGIPHQLLHFDAKDPEKSRLTNADWIKILGKDPEKYDFTGIDPHMIESIEPRDAITKAGAGIQAKDDADPIHGREWDTSSIKIIGSRDLQYACTFPLTTPRDCSKPENALSCDCPAEDSFTDPIPPLCDPVQKHLQIRAKVYPTPKMLQLAKLLGDQAAISSLCPIDMDKSKDTYGYRPAIASLMERLKNALGSQCLPQRLRPDPDGRVSCLVLETINGSTDPNLCHKPGRRPPDPSIMQQLQDSSKDARNTNVQVCEIQQQAVVPGETCAEDPDKLGFCYVEKANGKRPASKCDQAIIINLELVPNSQFSLQCIQQVLPSSQPDGSRPDGGP</sequence>
<dbReference type="AlphaFoldDB" id="A0A1L6MWG8"/>
<proteinExistence type="predicted"/>
<dbReference type="RefSeq" id="WP_075276405.1">
    <property type="nucleotide sequence ID" value="NZ_CP016908.1"/>
</dbReference>
<accession>A0A1L6MWG8</accession>
<feature type="region of interest" description="Disordered" evidence="1">
    <location>
        <begin position="184"/>
        <end position="209"/>
    </location>
</feature>
<evidence type="ECO:0000256" key="1">
    <source>
        <dbReference type="SAM" id="MobiDB-lite"/>
    </source>
</evidence>
<dbReference type="EMBL" id="CP016908">
    <property type="protein sequence ID" value="APR99757.1"/>
    <property type="molecule type" value="Genomic_DNA"/>
</dbReference>
<evidence type="ECO:0000313" key="2">
    <source>
        <dbReference type="EMBL" id="APR99757.1"/>
    </source>
</evidence>
<dbReference type="OrthoDB" id="5480456at2"/>